<organism evidence="1 2">
    <name type="scientific">Enterococcus phage dArtagnan</name>
    <dbReference type="NCBI Taxonomy" id="2795667"/>
    <lineage>
        <taxon>Viruses</taxon>
        <taxon>Duplodnaviria</taxon>
        <taxon>Heunggongvirae</taxon>
        <taxon>Uroviricota</taxon>
        <taxon>Caudoviricetes</taxon>
        <taxon>Aramisvirus</taxon>
        <taxon>Aramisvirus dArtagnan</taxon>
    </lineage>
</organism>
<accession>A0A8D6XV67</accession>
<proteinExistence type="predicted"/>
<dbReference type="EMBL" id="LR991625">
    <property type="protein sequence ID" value="CAD7767785.1"/>
    <property type="molecule type" value="Genomic_DNA"/>
</dbReference>
<gene>
    <name evidence="1" type="ORF">DAR_41</name>
</gene>
<protein>
    <recommendedName>
        <fullName evidence="3">DUF3310 domain-containing protein</fullName>
    </recommendedName>
</protein>
<evidence type="ECO:0008006" key="3">
    <source>
        <dbReference type="Google" id="ProtNLM"/>
    </source>
</evidence>
<evidence type="ECO:0000313" key="2">
    <source>
        <dbReference type="Proteomes" id="UP000683107"/>
    </source>
</evidence>
<reference evidence="1" key="1">
    <citation type="submission" date="2023-02" db="EMBL/GenBank/DDBJ databases">
        <authorList>
            <person name="Petit M.-A."/>
            <person name="Lossouarn J."/>
        </authorList>
    </citation>
    <scope>NUCLEOTIDE SEQUENCE</scope>
</reference>
<dbReference type="Proteomes" id="UP000683107">
    <property type="component" value="Chromosome"/>
</dbReference>
<evidence type="ECO:0000313" key="1">
    <source>
        <dbReference type="EMBL" id="CAD7767785.1"/>
    </source>
</evidence>
<name>A0A8D6XV67_9CAUD</name>
<sequence>MFKVGDKVRCINNIGKKDRLTVGNVYEITRVVYSPTLKETFVRLKNHMLKYGAYRFEKVLDSNESEELQNTLDEIMQGSRITGSVFKPEELKNTKRYKTSSGKQLFDVLEDDLLTYEELRGFYKANIYKYTHRYKQKNGIEDLKKVKVYIDQLIKLEDKQNEI</sequence>
<dbReference type="InterPro" id="IPR021739">
    <property type="entry name" value="SaV-like"/>
</dbReference>
<dbReference type="Pfam" id="PF11753">
    <property type="entry name" value="DUF3310"/>
    <property type="match status" value="1"/>
</dbReference>
<keyword evidence="2" id="KW-1185">Reference proteome</keyword>